<dbReference type="GO" id="GO:1990351">
    <property type="term" value="C:transporter complex"/>
    <property type="evidence" value="ECO:0007669"/>
    <property type="project" value="TreeGrafter"/>
</dbReference>
<name>A0A1N6G5H6_9GAMM</name>
<keyword evidence="1 2" id="KW-0998">Cell outer membrane</keyword>
<keyword evidence="5" id="KW-1185">Reference proteome</keyword>
<keyword evidence="2" id="KW-0472">Membrane</keyword>
<evidence type="ECO:0000313" key="5">
    <source>
        <dbReference type="Proteomes" id="UP000198461"/>
    </source>
</evidence>
<reference evidence="4 5" key="1">
    <citation type="submission" date="2016-11" db="EMBL/GenBank/DDBJ databases">
        <authorList>
            <person name="Jaros S."/>
            <person name="Januszkiewicz K."/>
            <person name="Wedrychowicz H."/>
        </authorList>
    </citation>
    <scope>NUCLEOTIDE SEQUENCE [LARGE SCALE GENOMIC DNA]</scope>
    <source>
        <strain evidence="4 5">DSM 17737</strain>
    </source>
</reference>
<dbReference type="PANTHER" id="PTHR30189:SF1">
    <property type="entry name" value="LPS-ASSEMBLY PROTEIN LPTD"/>
    <property type="match status" value="1"/>
</dbReference>
<dbReference type="GO" id="GO:0043165">
    <property type="term" value="P:Gram-negative-bacterium-type cell outer membrane assembly"/>
    <property type="evidence" value="ECO:0007669"/>
    <property type="project" value="UniProtKB-UniRule"/>
</dbReference>
<comment type="caution">
    <text evidence="2">Lacks conserved residue(s) required for the propagation of feature annotation.</text>
</comment>
<comment type="subcellular location">
    <subcellularLocation>
        <location evidence="2">Cell outer membrane</location>
    </subcellularLocation>
</comment>
<comment type="function">
    <text evidence="2">Together with LptE, is involved in the assembly of lipopolysaccharide (LPS) at the surface of the outer membrane.</text>
</comment>
<dbReference type="STRING" id="364032.SAMN05443662_1200"/>
<protein>
    <recommendedName>
        <fullName evidence="2">LPS-assembly protein LptD</fullName>
    </recommendedName>
</protein>
<proteinExistence type="inferred from homology"/>
<dbReference type="EMBL" id="FSRE01000003">
    <property type="protein sequence ID" value="SIO02773.1"/>
    <property type="molecule type" value="Genomic_DNA"/>
</dbReference>
<dbReference type="PROSITE" id="PS51257">
    <property type="entry name" value="PROKAR_LIPOPROTEIN"/>
    <property type="match status" value="1"/>
</dbReference>
<dbReference type="Proteomes" id="UP000198461">
    <property type="component" value="Unassembled WGS sequence"/>
</dbReference>
<dbReference type="Pfam" id="PF04453">
    <property type="entry name" value="LptD"/>
    <property type="match status" value="1"/>
</dbReference>
<dbReference type="InterPro" id="IPR007543">
    <property type="entry name" value="LptD_C"/>
</dbReference>
<gene>
    <name evidence="2" type="primary">lptD</name>
    <name evidence="4" type="ORF">SAMN05443662_1200</name>
</gene>
<sequence length="739" mass="85325" precursor="true">MAPILNRLALFFSLFLLSSAAAASCARPWLLPPRSLPSSGPTHVWGVNLNATRTQVTLTGDVELLRPRLYLQAGQLRWDRQNDVITARNSVRAQTDQVMLKTDLLTWWRQQQRVATNAVIFQLRDRNARGSAARFEHRHKAQTSNLKRAQLTTCPLGTDDWFFRFSDLKIDQKAQRAYGTHAWFDFYGVPLFYSPYISYPLNDRASGFLMPVFESYQSPNRTSSSWIVGIPYYFALAPNYDDTLTVLQMQDRGTLLDNEFRYLTPRQHGMLTLSGIQDEIASSQGITWTDAQGQHHTGKTLDTRWRLKWISQFRLTDHLRGQVDWHEISDPDFYADIPLESAYRTASTLPRTLQLDWRQDNVSAFIRHRDYVRLRNAGYNYETRPQLGITWQKALSRTWRTQLYAENSWFEIPVAGHTKPEGQRLRLKPTLWARWNRLWGDWGATLQMNAVSYELISHAPQKRLDSAVPTVSVDGRLIFERDIHLFGKPWTQTLEPKLQLTWTPYVDQETQPLFDTGTRSLSFDNLFALNRFSGGDRVGDTLRLSAALTTRLLDTRGKERLSAAIGQAFYLTPRYVTLGANRKDDSRYSHIFAQLRAHSGPLFSDNVAEINPADSSVRNLTNRLAWRQDRFTFLLNHQLANNLQSNEEQTLASGFFWQPHGRWQLGAYVNYDLKRDLRSETNYALGYDNCCWRTELRLEETKLADGRYNYGFQFVFVLKGISTLGTPMSQLLNEKIGAF</sequence>
<feature type="domain" description="LptD C-terminal" evidence="3">
    <location>
        <begin position="303"/>
        <end position="674"/>
    </location>
</feature>
<feature type="chain" id="PRO_5013410391" description="LPS-assembly protein LptD" evidence="2">
    <location>
        <begin position="23"/>
        <end position="739"/>
    </location>
</feature>
<accession>A0A1N6G5H6</accession>
<dbReference type="GO" id="GO:0015920">
    <property type="term" value="P:lipopolysaccharide transport"/>
    <property type="evidence" value="ECO:0007669"/>
    <property type="project" value="InterPro"/>
</dbReference>
<evidence type="ECO:0000256" key="1">
    <source>
        <dbReference type="ARBA" id="ARBA00023237"/>
    </source>
</evidence>
<comment type="similarity">
    <text evidence="2">Belongs to the LptD family.</text>
</comment>
<organism evidence="4 5">
    <name type="scientific">Sulfurivirga caldicuralii</name>
    <dbReference type="NCBI Taxonomy" id="364032"/>
    <lineage>
        <taxon>Bacteria</taxon>
        <taxon>Pseudomonadati</taxon>
        <taxon>Pseudomonadota</taxon>
        <taxon>Gammaproteobacteria</taxon>
        <taxon>Thiotrichales</taxon>
        <taxon>Piscirickettsiaceae</taxon>
        <taxon>Sulfurivirga</taxon>
    </lineage>
</organism>
<evidence type="ECO:0000313" key="4">
    <source>
        <dbReference type="EMBL" id="SIO02773.1"/>
    </source>
</evidence>
<dbReference type="HAMAP" id="MF_01411">
    <property type="entry name" value="LPS_assembly_LptD"/>
    <property type="match status" value="1"/>
</dbReference>
<evidence type="ECO:0000256" key="2">
    <source>
        <dbReference type="HAMAP-Rule" id="MF_01411"/>
    </source>
</evidence>
<dbReference type="InterPro" id="IPR020889">
    <property type="entry name" value="LipoPS_assembly_LptD"/>
</dbReference>
<feature type="signal peptide" evidence="2">
    <location>
        <begin position="1"/>
        <end position="22"/>
    </location>
</feature>
<dbReference type="PANTHER" id="PTHR30189">
    <property type="entry name" value="LPS-ASSEMBLY PROTEIN"/>
    <property type="match status" value="1"/>
</dbReference>
<keyword evidence="2" id="KW-0732">Signal</keyword>
<evidence type="ECO:0000259" key="3">
    <source>
        <dbReference type="Pfam" id="PF04453"/>
    </source>
</evidence>
<dbReference type="AlphaFoldDB" id="A0A1N6G5H6"/>
<comment type="subunit">
    <text evidence="2">Component of the lipopolysaccharide transport and assembly complex. Interacts with LptE and LptA.</text>
</comment>
<dbReference type="InterPro" id="IPR050218">
    <property type="entry name" value="LptD"/>
</dbReference>
<dbReference type="GO" id="GO:0009279">
    <property type="term" value="C:cell outer membrane"/>
    <property type="evidence" value="ECO:0007669"/>
    <property type="project" value="UniProtKB-SubCell"/>
</dbReference>